<dbReference type="AlphaFoldDB" id="T1ANV1"/>
<dbReference type="EMBL" id="AUZX01011393">
    <property type="protein sequence ID" value="EQD43760.1"/>
    <property type="molecule type" value="Genomic_DNA"/>
</dbReference>
<dbReference type="InterPro" id="IPR008914">
    <property type="entry name" value="PEBP"/>
</dbReference>
<dbReference type="InterPro" id="IPR005247">
    <property type="entry name" value="YbhB_YbcL/LppC-like"/>
</dbReference>
<sequence length="185" mass="19433">MALLTALLSSVLPFALQGTAGAAPARTFTLRSSDLPPGATFPSPQIYDRAGCRGHNVSPALTWRNPPAGTRSFALLMFDPDAPGGLWWHWLVFDLPADTRALPAGAGGPDGSLPAGAIQARNDYGFRGYGGPCPPPGPAHRYHIELYALRVQRLGLNKTAPAKAIAAEVRAAALGEAEIIVPYGR</sequence>
<protein>
    <submittedName>
        <fullName evidence="1">YbhB and YbcL</fullName>
    </submittedName>
</protein>
<reference evidence="1" key="1">
    <citation type="submission" date="2013-08" db="EMBL/GenBank/DDBJ databases">
        <authorList>
            <person name="Mendez C."/>
            <person name="Richter M."/>
            <person name="Ferrer M."/>
            <person name="Sanchez J."/>
        </authorList>
    </citation>
    <scope>NUCLEOTIDE SEQUENCE</scope>
</reference>
<dbReference type="SUPFAM" id="SSF49777">
    <property type="entry name" value="PEBP-like"/>
    <property type="match status" value="1"/>
</dbReference>
<dbReference type="NCBIfam" id="TIGR00481">
    <property type="entry name" value="YbhB/YbcL family Raf kinase inhibitor-like protein"/>
    <property type="match status" value="1"/>
</dbReference>
<dbReference type="CDD" id="cd00865">
    <property type="entry name" value="PEBP_bact_arch"/>
    <property type="match status" value="1"/>
</dbReference>
<evidence type="ECO:0000313" key="1">
    <source>
        <dbReference type="EMBL" id="EQD43760.1"/>
    </source>
</evidence>
<comment type="caution">
    <text evidence="1">The sequence shown here is derived from an EMBL/GenBank/DDBJ whole genome shotgun (WGS) entry which is preliminary data.</text>
</comment>
<proteinExistence type="predicted"/>
<dbReference type="Gene3D" id="3.90.280.10">
    <property type="entry name" value="PEBP-like"/>
    <property type="match status" value="1"/>
</dbReference>
<dbReference type="Pfam" id="PF01161">
    <property type="entry name" value="PBP"/>
    <property type="match status" value="1"/>
</dbReference>
<reference evidence="1" key="2">
    <citation type="journal article" date="2014" name="ISME J.">
        <title>Microbial stratification in low pH oxic and suboxic macroscopic growths along an acid mine drainage.</title>
        <authorList>
            <person name="Mendez-Garcia C."/>
            <person name="Mesa V."/>
            <person name="Sprenger R.R."/>
            <person name="Richter M."/>
            <person name="Diez M.S."/>
            <person name="Solano J."/>
            <person name="Bargiela R."/>
            <person name="Golyshina O.V."/>
            <person name="Manteca A."/>
            <person name="Ramos J.L."/>
            <person name="Gallego J.R."/>
            <person name="Llorente I."/>
            <person name="Martins Dos Santos V.A."/>
            <person name="Jensen O.N."/>
            <person name="Pelaez A.I."/>
            <person name="Sanchez J."/>
            <person name="Ferrer M."/>
        </authorList>
    </citation>
    <scope>NUCLEOTIDE SEQUENCE</scope>
</reference>
<accession>T1ANV1</accession>
<dbReference type="InterPro" id="IPR036610">
    <property type="entry name" value="PEBP-like_sf"/>
</dbReference>
<dbReference type="PANTHER" id="PTHR30289">
    <property type="entry name" value="UNCHARACTERIZED PROTEIN YBCL-RELATED"/>
    <property type="match status" value="1"/>
</dbReference>
<name>T1ANV1_9ZZZZ</name>
<organism evidence="1">
    <name type="scientific">mine drainage metagenome</name>
    <dbReference type="NCBI Taxonomy" id="410659"/>
    <lineage>
        <taxon>unclassified sequences</taxon>
        <taxon>metagenomes</taxon>
        <taxon>ecological metagenomes</taxon>
    </lineage>
</organism>
<gene>
    <name evidence="1" type="ORF">B1A_15528</name>
</gene>
<dbReference type="PANTHER" id="PTHR30289:SF1">
    <property type="entry name" value="PEBP (PHOSPHATIDYLETHANOLAMINE-BINDING PROTEIN) FAMILY PROTEIN"/>
    <property type="match status" value="1"/>
</dbReference>